<accession>A0A5E8CK92</accession>
<gene>
    <name evidence="1" type="ORF">CPAV1605_1514</name>
</gene>
<dbReference type="EMBL" id="CABVLZ010000010">
    <property type="protein sequence ID" value="VVU95758.1"/>
    <property type="molecule type" value="Genomic_DNA"/>
</dbReference>
<reference evidence="1" key="1">
    <citation type="submission" date="2019-09" db="EMBL/GenBank/DDBJ databases">
        <authorList>
            <person name="Needham M D."/>
        </authorList>
    </citation>
    <scope>NUCLEOTIDE SEQUENCE</scope>
</reference>
<evidence type="ECO:0000313" key="1">
    <source>
        <dbReference type="EMBL" id="VVU95758.1"/>
    </source>
</evidence>
<sequence>MTKFNQYLDSMFKDPKSGKEKDTKFEYNKKDENISEIMLGDKYNPRLITYYSGNNIKLFCNIYVCHKINCYDKNNMEGFKYIKGILKKNNHSIMLEMNMNININANDNYRINNQRDYLRLIITLIMIK</sequence>
<proteinExistence type="predicted"/>
<protein>
    <submittedName>
        <fullName evidence="1">Uncharacterized protein</fullName>
    </submittedName>
</protein>
<organism evidence="1">
    <name type="scientific">seawater metagenome</name>
    <dbReference type="NCBI Taxonomy" id="1561972"/>
    <lineage>
        <taxon>unclassified sequences</taxon>
        <taxon>metagenomes</taxon>
        <taxon>ecological metagenomes</taxon>
    </lineage>
</organism>
<name>A0A5E8CK92_9ZZZZ</name>
<dbReference type="AlphaFoldDB" id="A0A5E8CK92"/>